<proteinExistence type="predicted"/>
<evidence type="ECO:0000313" key="1">
    <source>
        <dbReference type="EMBL" id="RXH84841.1"/>
    </source>
</evidence>
<dbReference type="AlphaFoldDB" id="A0A498ITT4"/>
<evidence type="ECO:0000313" key="2">
    <source>
        <dbReference type="Proteomes" id="UP000290289"/>
    </source>
</evidence>
<comment type="caution">
    <text evidence="1">The sequence shown here is derived from an EMBL/GenBank/DDBJ whole genome shotgun (WGS) entry which is preliminary data.</text>
</comment>
<sequence length="198" mass="21833">MSVASPMASPTRRLNLDDQPFLNSRISVGERDALITDRVKEASLHSPSMTKHGTSSVKFFGVELCPDNVVVAMVFCSRCPRPCKACCQGLTFHLKDNLHLDLAKVRPLAAAISEAQVLGGVVHSQGPLLGGVQRNMKSSSVLVIGGLFDTLWIQPISQFLSSDEVLDLLKIQLHKYLLEETRKSGSTYHRQRHDRSLL</sequence>
<dbReference type="EMBL" id="RDQH01000337">
    <property type="protein sequence ID" value="RXH84841.1"/>
    <property type="molecule type" value="Genomic_DNA"/>
</dbReference>
<keyword evidence="2" id="KW-1185">Reference proteome</keyword>
<reference evidence="1 2" key="1">
    <citation type="submission" date="2018-10" db="EMBL/GenBank/DDBJ databases">
        <title>A high-quality apple genome assembly.</title>
        <authorList>
            <person name="Hu J."/>
        </authorList>
    </citation>
    <scope>NUCLEOTIDE SEQUENCE [LARGE SCALE GENOMIC DNA]</scope>
    <source>
        <strain evidence="2">cv. HFTH1</strain>
        <tissue evidence="1">Young leaf</tissue>
    </source>
</reference>
<gene>
    <name evidence="1" type="ORF">DVH24_041609</name>
</gene>
<organism evidence="1 2">
    <name type="scientific">Malus domestica</name>
    <name type="common">Apple</name>
    <name type="synonym">Pyrus malus</name>
    <dbReference type="NCBI Taxonomy" id="3750"/>
    <lineage>
        <taxon>Eukaryota</taxon>
        <taxon>Viridiplantae</taxon>
        <taxon>Streptophyta</taxon>
        <taxon>Embryophyta</taxon>
        <taxon>Tracheophyta</taxon>
        <taxon>Spermatophyta</taxon>
        <taxon>Magnoliopsida</taxon>
        <taxon>eudicotyledons</taxon>
        <taxon>Gunneridae</taxon>
        <taxon>Pentapetalae</taxon>
        <taxon>rosids</taxon>
        <taxon>fabids</taxon>
        <taxon>Rosales</taxon>
        <taxon>Rosaceae</taxon>
        <taxon>Amygdaloideae</taxon>
        <taxon>Maleae</taxon>
        <taxon>Malus</taxon>
    </lineage>
</organism>
<name>A0A498ITT4_MALDO</name>
<dbReference type="Proteomes" id="UP000290289">
    <property type="component" value="Chromosome 11"/>
</dbReference>
<protein>
    <submittedName>
        <fullName evidence="1">Uncharacterized protein</fullName>
    </submittedName>
</protein>
<accession>A0A498ITT4</accession>